<protein>
    <recommendedName>
        <fullName evidence="2">RHS protein conserved region domain-containing protein</fullName>
    </recommendedName>
</protein>
<sequence>MAEGGLDLPFYSSHFETRPAGQLTLFKPVYHRFVRSVSLGVVRLYFACFINGNAWPRNDIVADLTGTARELCSEEGDVHWRGEQGLWGAHREERRPIPLRRYLGDAANEEVYCELRYQGQLYDAETGLYYNRHRYYDAESGQYLSPDPIGLNGGINLYSYVPNPLSWIDPLGLCKVNSGADVTPDIIRDSLKGDTMQTLQGSVSLPAIQRYVDRLLKGDIAPPIKVDGNIVVEGNHRYIAGKVVGKMPEMSPGTLPPSKLPDIKPMSSTIVDDFDWGNY</sequence>
<organism evidence="3 4">
    <name type="scientific">Pectobacterium parmentieri</name>
    <dbReference type="NCBI Taxonomy" id="1905730"/>
    <lineage>
        <taxon>Bacteria</taxon>
        <taxon>Pseudomonadati</taxon>
        <taxon>Pseudomonadota</taxon>
        <taxon>Gammaproteobacteria</taxon>
        <taxon>Enterobacterales</taxon>
        <taxon>Pectobacteriaceae</taxon>
        <taxon>Pectobacterium</taxon>
    </lineage>
</organism>
<evidence type="ECO:0000313" key="4">
    <source>
        <dbReference type="Proteomes" id="UP000269665"/>
    </source>
</evidence>
<comment type="similarity">
    <text evidence="1">Belongs to the RHS family.</text>
</comment>
<evidence type="ECO:0000313" key="3">
    <source>
        <dbReference type="EMBL" id="RKO78228.1"/>
    </source>
</evidence>
<dbReference type="EMBL" id="PSZG01000001">
    <property type="protein sequence ID" value="RKO78228.1"/>
    <property type="molecule type" value="Genomic_DNA"/>
</dbReference>
<gene>
    <name evidence="3" type="ORF">C5E00_16250</name>
</gene>
<dbReference type="InterPro" id="IPR001826">
    <property type="entry name" value="RHS"/>
</dbReference>
<evidence type="ECO:0000256" key="1">
    <source>
        <dbReference type="ARBA" id="ARBA00009455"/>
    </source>
</evidence>
<feature type="domain" description="RHS protein conserved region" evidence="2">
    <location>
        <begin position="61"/>
        <end position="94"/>
    </location>
</feature>
<dbReference type="AlphaFoldDB" id="A0A8B3FJP8"/>
<dbReference type="Proteomes" id="UP000269665">
    <property type="component" value="Unassembled WGS sequence"/>
</dbReference>
<reference evidence="3 4" key="1">
    <citation type="journal article" date="2018" name="BMC Genomics">
        <title>High genomic variability in the plant pathogenic bacterium Pectobacterium parmentieri deciphered from de novo assembled complete genomes.</title>
        <authorList>
            <person name="Zoledowska S."/>
            <person name="Motyka-Pomagruk A."/>
            <person name="Sledz W."/>
            <person name="Mengoni A."/>
            <person name="Lojkowska E."/>
        </authorList>
    </citation>
    <scope>NUCLEOTIDE SEQUENCE [LARGE SCALE GENOMIC DNA]</scope>
    <source>
        <strain evidence="3 4">IFB5626</strain>
    </source>
</reference>
<accession>A0A8B3FJP8</accession>
<comment type="caution">
    <text evidence="3">The sequence shown here is derived from an EMBL/GenBank/DDBJ whole genome shotgun (WGS) entry which is preliminary data.</text>
</comment>
<dbReference type="NCBIfam" id="TIGR03696">
    <property type="entry name" value="Rhs_assc_core"/>
    <property type="match status" value="1"/>
</dbReference>
<dbReference type="Pfam" id="PF03527">
    <property type="entry name" value="RHS"/>
    <property type="match status" value="1"/>
</dbReference>
<name>A0A8B3FJP8_PECPM</name>
<dbReference type="InterPro" id="IPR050708">
    <property type="entry name" value="T6SS_VgrG/RHS"/>
</dbReference>
<evidence type="ECO:0000259" key="2">
    <source>
        <dbReference type="Pfam" id="PF03527"/>
    </source>
</evidence>
<dbReference type="PRINTS" id="PR00394">
    <property type="entry name" value="RHSPROTEIN"/>
</dbReference>
<dbReference type="PANTHER" id="PTHR32305">
    <property type="match status" value="1"/>
</dbReference>
<dbReference type="OrthoDB" id="6043530at2"/>
<dbReference type="Gene3D" id="2.180.10.10">
    <property type="entry name" value="RHS repeat-associated core"/>
    <property type="match status" value="1"/>
</dbReference>
<proteinExistence type="inferred from homology"/>
<dbReference type="PANTHER" id="PTHR32305:SF15">
    <property type="entry name" value="PROTEIN RHSA-RELATED"/>
    <property type="match status" value="1"/>
</dbReference>
<dbReference type="InterPro" id="IPR022385">
    <property type="entry name" value="Rhs_assc_core"/>
</dbReference>